<dbReference type="OrthoDB" id="9803251at2"/>
<keyword evidence="7 9" id="KW-0687">Ribonucleoprotein</keyword>
<dbReference type="InterPro" id="IPR002150">
    <property type="entry name" value="Ribosomal_bL31"/>
</dbReference>
<keyword evidence="5 9" id="KW-0694">RNA-binding</keyword>
<evidence type="ECO:0000256" key="3">
    <source>
        <dbReference type="ARBA" id="ARBA00011838"/>
    </source>
</evidence>
<keyword evidence="4 9" id="KW-0699">rRNA-binding</keyword>
<dbReference type="GO" id="GO:1990904">
    <property type="term" value="C:ribonucleoprotein complex"/>
    <property type="evidence" value="ECO:0007669"/>
    <property type="project" value="UniProtKB-KW"/>
</dbReference>
<dbReference type="InterPro" id="IPR042105">
    <property type="entry name" value="Ribosomal_bL31_sf"/>
</dbReference>
<reference evidence="10 11" key="1">
    <citation type="submission" date="2016-10" db="EMBL/GenBank/DDBJ databases">
        <authorList>
            <person name="de Groot N.N."/>
        </authorList>
    </citation>
    <scope>NUCLEOTIDE SEQUENCE [LARGE SCALE GENOMIC DNA]</scope>
    <source>
        <strain evidence="10 11">S5-249</strain>
    </source>
</reference>
<comment type="function">
    <text evidence="1 9">Binds the 23S rRNA.</text>
</comment>
<evidence type="ECO:0000256" key="5">
    <source>
        <dbReference type="ARBA" id="ARBA00022884"/>
    </source>
</evidence>
<keyword evidence="6 9" id="KW-0689">Ribosomal protein</keyword>
<dbReference type="Pfam" id="PF01197">
    <property type="entry name" value="Ribosomal_L31"/>
    <property type="match status" value="1"/>
</dbReference>
<dbReference type="EMBL" id="FOZG01000001">
    <property type="protein sequence ID" value="SFR80831.1"/>
    <property type="molecule type" value="Genomic_DNA"/>
</dbReference>
<sequence>MKADIHPKLNRIKVQMTDGTVFETRSTWGNDGDTLQLDIDPTVHPAWTGGKSQLLDQGGQVARFNKRFGGLSLTGKK</sequence>
<dbReference type="Gene3D" id="4.10.830.30">
    <property type="entry name" value="Ribosomal protein L31"/>
    <property type="match status" value="1"/>
</dbReference>
<dbReference type="HAMAP" id="MF_00501">
    <property type="entry name" value="Ribosomal_bL31_1"/>
    <property type="match status" value="1"/>
</dbReference>
<comment type="caution">
    <text evidence="9">Lacks conserved residue(s) required for the propagation of feature annotation.</text>
</comment>
<protein>
    <recommendedName>
        <fullName evidence="8 9">Large ribosomal subunit protein bL31</fullName>
    </recommendedName>
</protein>
<evidence type="ECO:0000256" key="7">
    <source>
        <dbReference type="ARBA" id="ARBA00023274"/>
    </source>
</evidence>
<evidence type="ECO:0000256" key="4">
    <source>
        <dbReference type="ARBA" id="ARBA00022730"/>
    </source>
</evidence>
<evidence type="ECO:0000313" key="10">
    <source>
        <dbReference type="EMBL" id="SFR80831.1"/>
    </source>
</evidence>
<evidence type="ECO:0000256" key="6">
    <source>
        <dbReference type="ARBA" id="ARBA00022980"/>
    </source>
</evidence>
<gene>
    <name evidence="9" type="primary">rpmE</name>
    <name evidence="10" type="ORF">SAMN05192580_0627</name>
</gene>
<accession>A0A1I6JPK0</accession>
<dbReference type="GO" id="GO:0003735">
    <property type="term" value="F:structural constituent of ribosome"/>
    <property type="evidence" value="ECO:0007669"/>
    <property type="project" value="InterPro"/>
</dbReference>
<dbReference type="PANTHER" id="PTHR33280:SF6">
    <property type="entry name" value="LARGE RIBOSOMAL SUBUNIT PROTEIN BL31A"/>
    <property type="match status" value="1"/>
</dbReference>
<dbReference type="PROSITE" id="PS01143">
    <property type="entry name" value="RIBOSOMAL_L31"/>
    <property type="match status" value="1"/>
</dbReference>
<dbReference type="GO" id="GO:0006412">
    <property type="term" value="P:translation"/>
    <property type="evidence" value="ECO:0007669"/>
    <property type="project" value="UniProtKB-UniRule"/>
</dbReference>
<comment type="similarity">
    <text evidence="2 9">Belongs to the bacterial ribosomal protein bL31 family. Type A subfamily.</text>
</comment>
<dbReference type="GO" id="GO:0019843">
    <property type="term" value="F:rRNA binding"/>
    <property type="evidence" value="ECO:0007669"/>
    <property type="project" value="UniProtKB-KW"/>
</dbReference>
<dbReference type="AlphaFoldDB" id="A0A1I6JPK0"/>
<dbReference type="PANTHER" id="PTHR33280">
    <property type="entry name" value="50S RIBOSOMAL PROTEIN L31, CHLOROPLASTIC"/>
    <property type="match status" value="1"/>
</dbReference>
<organism evidence="10 11">
    <name type="scientific">Sphingomonas jatrophae</name>
    <dbReference type="NCBI Taxonomy" id="1166337"/>
    <lineage>
        <taxon>Bacteria</taxon>
        <taxon>Pseudomonadati</taxon>
        <taxon>Pseudomonadota</taxon>
        <taxon>Alphaproteobacteria</taxon>
        <taxon>Sphingomonadales</taxon>
        <taxon>Sphingomonadaceae</taxon>
        <taxon>Sphingomonas</taxon>
    </lineage>
</organism>
<name>A0A1I6JPK0_9SPHN</name>
<evidence type="ECO:0000256" key="2">
    <source>
        <dbReference type="ARBA" id="ARBA00009296"/>
    </source>
</evidence>
<evidence type="ECO:0000256" key="8">
    <source>
        <dbReference type="ARBA" id="ARBA00035687"/>
    </source>
</evidence>
<dbReference type="RefSeq" id="WP_093310565.1">
    <property type="nucleotide sequence ID" value="NZ_FOZG01000001.1"/>
</dbReference>
<evidence type="ECO:0000313" key="11">
    <source>
        <dbReference type="Proteomes" id="UP000198824"/>
    </source>
</evidence>
<dbReference type="Proteomes" id="UP000198824">
    <property type="component" value="Unassembled WGS sequence"/>
</dbReference>
<dbReference type="PRINTS" id="PR01249">
    <property type="entry name" value="RIBOSOMALL31"/>
</dbReference>
<dbReference type="SUPFAM" id="SSF143800">
    <property type="entry name" value="L28p-like"/>
    <property type="match status" value="1"/>
</dbReference>
<dbReference type="NCBIfam" id="TIGR00105">
    <property type="entry name" value="L31"/>
    <property type="match status" value="1"/>
</dbReference>
<dbReference type="NCBIfam" id="NF001809">
    <property type="entry name" value="PRK00528.1"/>
    <property type="match status" value="1"/>
</dbReference>
<evidence type="ECO:0000256" key="1">
    <source>
        <dbReference type="ARBA" id="ARBA00003795"/>
    </source>
</evidence>
<keyword evidence="11" id="KW-1185">Reference proteome</keyword>
<evidence type="ECO:0000256" key="9">
    <source>
        <dbReference type="HAMAP-Rule" id="MF_00501"/>
    </source>
</evidence>
<dbReference type="InterPro" id="IPR027491">
    <property type="entry name" value="Ribosomal_bL31_A"/>
</dbReference>
<proteinExistence type="inferred from homology"/>
<dbReference type="STRING" id="1166337.SAMN05192580_0627"/>
<dbReference type="InterPro" id="IPR034704">
    <property type="entry name" value="Ribosomal_bL28/bL31-like_sf"/>
</dbReference>
<comment type="subunit">
    <text evidence="3 9">Part of the 50S ribosomal subunit.</text>
</comment>
<dbReference type="GO" id="GO:0005840">
    <property type="term" value="C:ribosome"/>
    <property type="evidence" value="ECO:0007669"/>
    <property type="project" value="UniProtKB-KW"/>
</dbReference>